<protein>
    <submittedName>
        <fullName evidence="2">Uncharacterized protein</fullName>
    </submittedName>
</protein>
<evidence type="ECO:0000313" key="2">
    <source>
        <dbReference type="EMBL" id="PSN74887.1"/>
    </source>
</evidence>
<dbReference type="AlphaFoldDB" id="A0A2T2PB54"/>
<feature type="region of interest" description="Disordered" evidence="1">
    <location>
        <begin position="228"/>
        <end position="253"/>
    </location>
</feature>
<proteinExistence type="predicted"/>
<dbReference type="Proteomes" id="UP000240883">
    <property type="component" value="Unassembled WGS sequence"/>
</dbReference>
<dbReference type="EMBL" id="KZ678128">
    <property type="protein sequence ID" value="PSN74887.1"/>
    <property type="molecule type" value="Genomic_DNA"/>
</dbReference>
<evidence type="ECO:0000256" key="1">
    <source>
        <dbReference type="SAM" id="MobiDB-lite"/>
    </source>
</evidence>
<feature type="region of interest" description="Disordered" evidence="1">
    <location>
        <begin position="424"/>
        <end position="478"/>
    </location>
</feature>
<keyword evidence="3" id="KW-1185">Reference proteome</keyword>
<accession>A0A2T2PB54</accession>
<reference evidence="2 3" key="1">
    <citation type="journal article" date="2018" name="Front. Microbiol.">
        <title>Genome-Wide Analysis of Corynespora cassiicola Leaf Fall Disease Putative Effectors.</title>
        <authorList>
            <person name="Lopez D."/>
            <person name="Ribeiro S."/>
            <person name="Label P."/>
            <person name="Fumanal B."/>
            <person name="Venisse J.S."/>
            <person name="Kohler A."/>
            <person name="de Oliveira R.R."/>
            <person name="Labutti K."/>
            <person name="Lipzen A."/>
            <person name="Lail K."/>
            <person name="Bauer D."/>
            <person name="Ohm R.A."/>
            <person name="Barry K.W."/>
            <person name="Spatafora J."/>
            <person name="Grigoriev I.V."/>
            <person name="Martin F.M."/>
            <person name="Pujade-Renaud V."/>
        </authorList>
    </citation>
    <scope>NUCLEOTIDE SEQUENCE [LARGE SCALE GENOMIC DNA]</scope>
    <source>
        <strain evidence="2 3">Philippines</strain>
    </source>
</reference>
<gene>
    <name evidence="2" type="ORF">BS50DRAFT_643389</name>
</gene>
<name>A0A2T2PB54_CORCC</name>
<evidence type="ECO:0000313" key="3">
    <source>
        <dbReference type="Proteomes" id="UP000240883"/>
    </source>
</evidence>
<organism evidence="2 3">
    <name type="scientific">Corynespora cassiicola Philippines</name>
    <dbReference type="NCBI Taxonomy" id="1448308"/>
    <lineage>
        <taxon>Eukaryota</taxon>
        <taxon>Fungi</taxon>
        <taxon>Dikarya</taxon>
        <taxon>Ascomycota</taxon>
        <taxon>Pezizomycotina</taxon>
        <taxon>Dothideomycetes</taxon>
        <taxon>Pleosporomycetidae</taxon>
        <taxon>Pleosporales</taxon>
        <taxon>Corynesporascaceae</taxon>
        <taxon>Corynespora</taxon>
    </lineage>
</organism>
<sequence>MNDAVDLVRKKKAGCKAAQGWSMVEHGLAWVVLQESNVMAIRLDNGGLVAFAVENSNAAAGTGAGVGRPPAGDDVMMGAEAEGDMGLWAVGMDACGERLFQARKLPVKVGGRQGTGRAAVRDWAARWDEREKAGLQLSGTVGGFATTHHGRIAIGRLKEGWAGFRAAIRRQCIRLGLGFSIQCHSSSHGHSRNGLGHAGEVAGGTAGGMQAAAWASTAPPWCGERLPRRAAESTARQGPAPDPERPSSAPSRLTFQLYPPSALAPASLTSCPPADAAIAAIAAAAAAHADPSAGYCSPLQPAPMSSSVEQRRAASNRVESRRIVAACARLRQPPDVGASQSGLVACVSGQKKKPSYHTRGMWIDAAIAWSRLPKIQSHLSRAAAGLRAPPALLGLLPPCCEQPDAAVDHNPHLLLACLPSVPMHPSPRRRGNKNRMPAPAHQRTTIQPHHHTTNTRPGFRPGSLPCSTFEVPSYSPPA</sequence>